<dbReference type="InterPro" id="IPR036388">
    <property type="entry name" value="WH-like_DNA-bd_sf"/>
</dbReference>
<dbReference type="Pfam" id="PF03472">
    <property type="entry name" value="Autoind_bind"/>
    <property type="match status" value="1"/>
</dbReference>
<dbReference type="SMART" id="SM00421">
    <property type="entry name" value="HTH_LUXR"/>
    <property type="match status" value="1"/>
</dbReference>
<dbReference type="PRINTS" id="PR00038">
    <property type="entry name" value="HTHLUXR"/>
</dbReference>
<evidence type="ECO:0000256" key="3">
    <source>
        <dbReference type="ARBA" id="ARBA00023163"/>
    </source>
</evidence>
<sequence length="251" mass="28020">MTEATHSQLESVVDFYSSINELQTPSELYRKLKLIAQEFQFDHYVALNVPQVTEKFIRPSFIASNWPRSLVAQYDRLGLLENSPIIDGLRRKHTPIVVDLEEGGVQRPMDEQSATISLFLEHKMPRHFYVPCHDKTGRRGAIGFSGTRSLPSPSEGALLHMMGLYAFSRLYALISELGDKTVLSAREMECLVWSARGKTSAECAVILGVAESTVAGYLASLSRKLHAQNKAQMIAIAYELGLISHANINLR</sequence>
<name>A0A0M6ZL72_9HYPH</name>
<organism evidence="5 6">
    <name type="scientific">Roseibium album</name>
    <dbReference type="NCBI Taxonomy" id="311410"/>
    <lineage>
        <taxon>Bacteria</taxon>
        <taxon>Pseudomonadati</taxon>
        <taxon>Pseudomonadota</taxon>
        <taxon>Alphaproteobacteria</taxon>
        <taxon>Hyphomicrobiales</taxon>
        <taxon>Stappiaceae</taxon>
        <taxon>Roseibium</taxon>
    </lineage>
</organism>
<evidence type="ECO:0000256" key="2">
    <source>
        <dbReference type="ARBA" id="ARBA00023125"/>
    </source>
</evidence>
<dbReference type="Gene3D" id="1.10.10.10">
    <property type="entry name" value="Winged helix-like DNA-binding domain superfamily/Winged helix DNA-binding domain"/>
    <property type="match status" value="1"/>
</dbReference>
<evidence type="ECO:0000256" key="1">
    <source>
        <dbReference type="ARBA" id="ARBA00023015"/>
    </source>
</evidence>
<dbReference type="PROSITE" id="PS50043">
    <property type="entry name" value="HTH_LUXR_2"/>
    <property type="match status" value="1"/>
</dbReference>
<protein>
    <submittedName>
        <fullName evidence="5">Regulatory protein SdiA</fullName>
    </submittedName>
</protein>
<keyword evidence="3" id="KW-0804">Transcription</keyword>
<dbReference type="GO" id="GO:0006355">
    <property type="term" value="P:regulation of DNA-templated transcription"/>
    <property type="evidence" value="ECO:0007669"/>
    <property type="project" value="InterPro"/>
</dbReference>
<dbReference type="Pfam" id="PF00196">
    <property type="entry name" value="GerE"/>
    <property type="match status" value="1"/>
</dbReference>
<dbReference type="SUPFAM" id="SSF46894">
    <property type="entry name" value="C-terminal effector domain of the bipartite response regulators"/>
    <property type="match status" value="1"/>
</dbReference>
<dbReference type="GeneID" id="97669377"/>
<accession>A0A0M6ZL72</accession>
<dbReference type="InterPro" id="IPR016032">
    <property type="entry name" value="Sig_transdc_resp-reg_C-effctor"/>
</dbReference>
<keyword evidence="2" id="KW-0238">DNA-binding</keyword>
<evidence type="ECO:0000313" key="5">
    <source>
        <dbReference type="EMBL" id="CTQ68983.1"/>
    </source>
</evidence>
<dbReference type="Gene3D" id="3.30.450.80">
    <property type="entry name" value="Transcription factor LuxR-like, autoinducer-binding domain"/>
    <property type="match status" value="1"/>
</dbReference>
<dbReference type="CDD" id="cd06170">
    <property type="entry name" value="LuxR_C_like"/>
    <property type="match status" value="1"/>
</dbReference>
<dbReference type="Proteomes" id="UP000049983">
    <property type="component" value="Unassembled WGS sequence"/>
</dbReference>
<dbReference type="SUPFAM" id="SSF75516">
    <property type="entry name" value="Pheromone-binding domain of LuxR-like quorum-sensing transcription factors"/>
    <property type="match status" value="1"/>
</dbReference>
<keyword evidence="1" id="KW-0805">Transcription regulation</keyword>
<dbReference type="EMBL" id="CXWC01000004">
    <property type="protein sequence ID" value="CTQ68983.1"/>
    <property type="molecule type" value="Genomic_DNA"/>
</dbReference>
<dbReference type="InterPro" id="IPR036693">
    <property type="entry name" value="TF_LuxR_autoind-bd_dom_sf"/>
</dbReference>
<evidence type="ECO:0000259" key="4">
    <source>
        <dbReference type="PROSITE" id="PS50043"/>
    </source>
</evidence>
<dbReference type="InterPro" id="IPR000792">
    <property type="entry name" value="Tscrpt_reg_LuxR_C"/>
</dbReference>
<feature type="domain" description="HTH luxR-type" evidence="4">
    <location>
        <begin position="176"/>
        <end position="241"/>
    </location>
</feature>
<dbReference type="RefSeq" id="WP_055121196.1">
    <property type="nucleotide sequence ID" value="NZ_CANKXR010000021.1"/>
</dbReference>
<dbReference type="PANTHER" id="PTHR44688:SF16">
    <property type="entry name" value="DNA-BINDING TRANSCRIPTIONAL ACTIVATOR DEVR_DOSR"/>
    <property type="match status" value="1"/>
</dbReference>
<keyword evidence="6" id="KW-1185">Reference proteome</keyword>
<dbReference type="GO" id="GO:0003677">
    <property type="term" value="F:DNA binding"/>
    <property type="evidence" value="ECO:0007669"/>
    <property type="project" value="UniProtKB-KW"/>
</dbReference>
<dbReference type="STRING" id="311410.LA5095_05708"/>
<dbReference type="PANTHER" id="PTHR44688">
    <property type="entry name" value="DNA-BINDING TRANSCRIPTIONAL ACTIVATOR DEVR_DOSR"/>
    <property type="match status" value="1"/>
</dbReference>
<dbReference type="OrthoDB" id="3679796at2"/>
<evidence type="ECO:0000313" key="6">
    <source>
        <dbReference type="Proteomes" id="UP000049983"/>
    </source>
</evidence>
<gene>
    <name evidence="5" type="primary">sdiA</name>
    <name evidence="5" type="ORF">LA5096_01977</name>
</gene>
<proteinExistence type="predicted"/>
<dbReference type="InterPro" id="IPR005143">
    <property type="entry name" value="TF_LuxR_autoind-bd_dom"/>
</dbReference>
<reference evidence="6" key="1">
    <citation type="submission" date="2015-07" db="EMBL/GenBank/DDBJ databases">
        <authorList>
            <person name="Rodrigo-Torres Lidia"/>
            <person name="Arahal R.David."/>
        </authorList>
    </citation>
    <scope>NUCLEOTIDE SEQUENCE [LARGE SCALE GENOMIC DNA]</scope>
    <source>
        <strain evidence="6">CECT 5096</strain>
    </source>
</reference>
<dbReference type="AlphaFoldDB" id="A0A0M6ZL72"/>